<dbReference type="Pfam" id="PF00005">
    <property type="entry name" value="ABC_tran"/>
    <property type="match status" value="1"/>
</dbReference>
<keyword evidence="11" id="KW-1185">Reference proteome</keyword>
<keyword evidence="5 10" id="KW-0067">ATP-binding</keyword>
<evidence type="ECO:0000259" key="9">
    <source>
        <dbReference type="PROSITE" id="PS50893"/>
    </source>
</evidence>
<evidence type="ECO:0000256" key="6">
    <source>
        <dbReference type="ARBA" id="ARBA00023004"/>
    </source>
</evidence>
<accession>A0ABW9AAX2</accession>
<dbReference type="PANTHER" id="PTHR42781:SF4">
    <property type="entry name" value="SPERMIDINE_PUTRESCINE IMPORT ATP-BINDING PROTEIN POTA"/>
    <property type="match status" value="1"/>
</dbReference>
<dbReference type="Gene3D" id="3.40.50.300">
    <property type="entry name" value="P-loop containing nucleotide triphosphate hydrolases"/>
    <property type="match status" value="1"/>
</dbReference>
<evidence type="ECO:0000313" key="10">
    <source>
        <dbReference type="EMBL" id="MFL9925636.1"/>
    </source>
</evidence>
<keyword evidence="8" id="KW-0472">Membrane</keyword>
<gene>
    <name evidence="10" type="ORF">PQR62_15255</name>
</gene>
<dbReference type="InterPro" id="IPR003593">
    <property type="entry name" value="AAA+_ATPase"/>
</dbReference>
<evidence type="ECO:0000256" key="8">
    <source>
        <dbReference type="ARBA" id="ARBA00023136"/>
    </source>
</evidence>
<feature type="domain" description="ABC transporter" evidence="9">
    <location>
        <begin position="3"/>
        <end position="237"/>
    </location>
</feature>
<dbReference type="PROSITE" id="PS00211">
    <property type="entry name" value="ABC_TRANSPORTER_1"/>
    <property type="match status" value="1"/>
</dbReference>
<dbReference type="PANTHER" id="PTHR42781">
    <property type="entry name" value="SPERMIDINE/PUTRESCINE IMPORT ATP-BINDING PROTEIN POTA"/>
    <property type="match status" value="1"/>
</dbReference>
<evidence type="ECO:0000256" key="4">
    <source>
        <dbReference type="ARBA" id="ARBA00022741"/>
    </source>
</evidence>
<proteinExistence type="predicted"/>
<dbReference type="EMBL" id="JAQQFM010000006">
    <property type="protein sequence ID" value="MFL9925636.1"/>
    <property type="molecule type" value="Genomic_DNA"/>
</dbReference>
<evidence type="ECO:0000313" key="11">
    <source>
        <dbReference type="Proteomes" id="UP001629246"/>
    </source>
</evidence>
<organism evidence="10 11">
    <name type="scientific">Herbaspirillum lusitanum</name>
    <dbReference type="NCBI Taxonomy" id="213312"/>
    <lineage>
        <taxon>Bacteria</taxon>
        <taxon>Pseudomonadati</taxon>
        <taxon>Pseudomonadota</taxon>
        <taxon>Betaproteobacteria</taxon>
        <taxon>Burkholderiales</taxon>
        <taxon>Oxalobacteraceae</taxon>
        <taxon>Herbaspirillum</taxon>
    </lineage>
</organism>
<evidence type="ECO:0000256" key="2">
    <source>
        <dbReference type="ARBA" id="ARBA00022475"/>
    </source>
</evidence>
<sequence>MFLQVDQVSVVYPRNPKPAVEAVSLQIAAGQLGVLIGPSGSGKTSLLRAIAGLEQPAAGSITLDGRQLDGPGVRISAEQRRIGMVFQDFALFPHLNITANVGFGLPHLSRQERAQRVEEMLALVGLEDAGKKFPHQLSGGQQQRIALARALAPQPRLLLLDEPFSSLDVELRERLAADVREILKQTHTTALMVTHDQMEAFAIADVVGVMQQAQLEQWDDAYSLYHRPATRFVADFIGHGVFLPGRLVPGKGEGDGENKDHENGAVAMATAIGLLDAPADTVPPGMPLRSGLAQAKNGTKLIEAHTRMNQGALYDVLLRSDDVVHDDASPFKARVVRKSFRGAEFLYTLALEDGQQVLSLVPSHHDHEIGEQIGIRLDVSHVVAFPRQA</sequence>
<protein>
    <submittedName>
        <fullName evidence="10">ABC transporter ATP-binding protein</fullName>
    </submittedName>
</protein>
<dbReference type="InterPro" id="IPR017871">
    <property type="entry name" value="ABC_transporter-like_CS"/>
</dbReference>
<dbReference type="InterPro" id="IPR003439">
    <property type="entry name" value="ABC_transporter-like_ATP-bd"/>
</dbReference>
<dbReference type="RefSeq" id="WP_408158824.1">
    <property type="nucleotide sequence ID" value="NZ_JAQQFM010000006.1"/>
</dbReference>
<dbReference type="InterPro" id="IPR015853">
    <property type="entry name" value="ABC_transpr_FbpC"/>
</dbReference>
<evidence type="ECO:0000256" key="1">
    <source>
        <dbReference type="ARBA" id="ARBA00022448"/>
    </source>
</evidence>
<dbReference type="SUPFAM" id="SSF52540">
    <property type="entry name" value="P-loop containing nucleoside triphosphate hydrolases"/>
    <property type="match status" value="1"/>
</dbReference>
<comment type="caution">
    <text evidence="10">The sequence shown here is derived from an EMBL/GenBank/DDBJ whole genome shotgun (WGS) entry which is preliminary data.</text>
</comment>
<keyword evidence="4" id="KW-0547">Nucleotide-binding</keyword>
<dbReference type="InterPro" id="IPR050093">
    <property type="entry name" value="ABC_SmlMolc_Importer"/>
</dbReference>
<dbReference type="CDD" id="cd03259">
    <property type="entry name" value="ABC_Carb_Solutes_like"/>
    <property type="match status" value="1"/>
</dbReference>
<name>A0ABW9AAX2_9BURK</name>
<keyword evidence="2" id="KW-1003">Cell membrane</keyword>
<dbReference type="PROSITE" id="PS50893">
    <property type="entry name" value="ABC_TRANSPORTER_2"/>
    <property type="match status" value="1"/>
</dbReference>
<dbReference type="InterPro" id="IPR013611">
    <property type="entry name" value="Transp-assoc_OB_typ2"/>
</dbReference>
<keyword evidence="7" id="KW-0406">Ion transport</keyword>
<dbReference type="GO" id="GO:0005524">
    <property type="term" value="F:ATP binding"/>
    <property type="evidence" value="ECO:0007669"/>
    <property type="project" value="UniProtKB-KW"/>
</dbReference>
<evidence type="ECO:0000256" key="7">
    <source>
        <dbReference type="ARBA" id="ARBA00023065"/>
    </source>
</evidence>
<keyword evidence="1" id="KW-0813">Transport</keyword>
<dbReference type="InterPro" id="IPR027417">
    <property type="entry name" value="P-loop_NTPase"/>
</dbReference>
<dbReference type="InterPro" id="IPR008995">
    <property type="entry name" value="Mo/tungstate-bd_C_term_dom"/>
</dbReference>
<keyword evidence="3" id="KW-0410">Iron transport</keyword>
<dbReference type="Proteomes" id="UP001629246">
    <property type="component" value="Unassembled WGS sequence"/>
</dbReference>
<dbReference type="SUPFAM" id="SSF50331">
    <property type="entry name" value="MOP-like"/>
    <property type="match status" value="1"/>
</dbReference>
<reference evidence="10 11" key="1">
    <citation type="journal article" date="2024" name="Chem. Sci.">
        <title>Discovery of megapolipeptins by genome mining of a Burkholderiales bacteria collection.</title>
        <authorList>
            <person name="Paulo B.S."/>
            <person name="Recchia M.J.J."/>
            <person name="Lee S."/>
            <person name="Fergusson C.H."/>
            <person name="Romanowski S.B."/>
            <person name="Hernandez A."/>
            <person name="Krull N."/>
            <person name="Liu D.Y."/>
            <person name="Cavanagh H."/>
            <person name="Bos A."/>
            <person name="Gray C.A."/>
            <person name="Murphy B.T."/>
            <person name="Linington R.G."/>
            <person name="Eustaquio A.S."/>
        </authorList>
    </citation>
    <scope>NUCLEOTIDE SEQUENCE [LARGE SCALE GENOMIC DNA]</scope>
    <source>
        <strain evidence="10 11">RL21-008-BIB-A</strain>
    </source>
</reference>
<dbReference type="SMART" id="SM00382">
    <property type="entry name" value="AAA"/>
    <property type="match status" value="1"/>
</dbReference>
<keyword evidence="6" id="KW-0408">Iron</keyword>
<evidence type="ECO:0000256" key="3">
    <source>
        <dbReference type="ARBA" id="ARBA00022496"/>
    </source>
</evidence>
<evidence type="ECO:0000256" key="5">
    <source>
        <dbReference type="ARBA" id="ARBA00022840"/>
    </source>
</evidence>
<dbReference type="Pfam" id="PF08402">
    <property type="entry name" value="TOBE_2"/>
    <property type="match status" value="1"/>
</dbReference>